<comment type="function">
    <text evidence="6">Plays a central role in 2-thiolation of mcm(5)S(2)U at tRNA wobble positions of tRNA(Lys), tRNA(Glu) and tRNA(Gln). Directly binds tRNAs and probably acts by catalyzing adenylation of tRNAs, an intermediate required for 2-thiolation. It is unclear whether it acts as a sulfurtransferase that transfers sulfur from thiocarboxylated URM1 onto the uridine of tRNAs at wobble position. Prior mcm(5) tRNA modification by the elongator complex is required for 2-thiolation. May also be involved in protein urmylation.</text>
</comment>
<protein>
    <recommendedName>
        <fullName evidence="6">Cytoplasmic tRNA 2-thiolation protein 1</fullName>
        <ecNumber evidence="6">2.7.7.-</ecNumber>
    </recommendedName>
    <alternativeName>
        <fullName evidence="6">Cytoplasmic tRNA adenylyltransferase 1</fullName>
    </alternativeName>
</protein>
<evidence type="ECO:0000256" key="5">
    <source>
        <dbReference type="ARBA" id="ARBA00022884"/>
    </source>
</evidence>
<feature type="domain" description="Cytoplasmic tRNA 2-thiolation protein 1 C-terminal" evidence="9">
    <location>
        <begin position="700"/>
        <end position="730"/>
    </location>
</feature>
<keyword evidence="4 6" id="KW-0819">tRNA processing</keyword>
<keyword evidence="2 6" id="KW-0820">tRNA-binding</keyword>
<feature type="compositionally biased region" description="Polar residues" evidence="7">
    <location>
        <begin position="653"/>
        <end position="662"/>
    </location>
</feature>
<evidence type="ECO:0000256" key="3">
    <source>
        <dbReference type="ARBA" id="ARBA00022679"/>
    </source>
</evidence>
<evidence type="ECO:0000256" key="7">
    <source>
        <dbReference type="SAM" id="MobiDB-lite"/>
    </source>
</evidence>
<feature type="region of interest" description="Disordered" evidence="7">
    <location>
        <begin position="653"/>
        <end position="698"/>
    </location>
</feature>
<keyword evidence="11" id="KW-1185">Reference proteome</keyword>
<proteinExistence type="inferred from homology"/>
<dbReference type="Pfam" id="PF01171">
    <property type="entry name" value="ATP_bind_3"/>
    <property type="match status" value="1"/>
</dbReference>
<reference evidence="10 11" key="1">
    <citation type="journal article" date="2023" name="G3 (Bethesda)">
        <title>A chromosome-level genome assembly of Zasmidium syzygii isolated from banana leaves.</title>
        <authorList>
            <person name="van Westerhoven A.C."/>
            <person name="Mehrabi R."/>
            <person name="Talebi R."/>
            <person name="Steentjes M.B.F."/>
            <person name="Corcolon B."/>
            <person name="Chong P.A."/>
            <person name="Kema G.H.J."/>
            <person name="Seidl M.F."/>
        </authorList>
    </citation>
    <scope>NUCLEOTIDE SEQUENCE [LARGE SCALE GENOMIC DNA]</scope>
    <source>
        <strain evidence="10 11">P124</strain>
    </source>
</reference>
<dbReference type="Gene3D" id="3.40.50.620">
    <property type="entry name" value="HUPs"/>
    <property type="match status" value="1"/>
</dbReference>
<evidence type="ECO:0000256" key="4">
    <source>
        <dbReference type="ARBA" id="ARBA00022694"/>
    </source>
</evidence>
<dbReference type="EC" id="2.7.7.-" evidence="6"/>
<dbReference type="PANTHER" id="PTHR11807">
    <property type="entry name" value="ATPASES OF THE PP SUPERFAMILY-RELATED"/>
    <property type="match status" value="1"/>
</dbReference>
<evidence type="ECO:0000259" key="8">
    <source>
        <dbReference type="Pfam" id="PF01171"/>
    </source>
</evidence>
<evidence type="ECO:0000313" key="10">
    <source>
        <dbReference type="EMBL" id="KAK4503041.1"/>
    </source>
</evidence>
<name>A0ABR0EN65_ZASCE</name>
<dbReference type="InterPro" id="IPR056369">
    <property type="entry name" value="CTU1-like_ATP-bd"/>
</dbReference>
<organism evidence="10 11">
    <name type="scientific">Zasmidium cellare</name>
    <name type="common">Wine cellar mold</name>
    <name type="synonym">Racodium cellare</name>
    <dbReference type="NCBI Taxonomy" id="395010"/>
    <lineage>
        <taxon>Eukaryota</taxon>
        <taxon>Fungi</taxon>
        <taxon>Dikarya</taxon>
        <taxon>Ascomycota</taxon>
        <taxon>Pezizomycotina</taxon>
        <taxon>Dothideomycetes</taxon>
        <taxon>Dothideomycetidae</taxon>
        <taxon>Mycosphaerellales</taxon>
        <taxon>Mycosphaerellaceae</taxon>
        <taxon>Zasmidium</taxon>
    </lineage>
</organism>
<gene>
    <name evidence="6" type="primary">NCS6</name>
    <name evidence="6" type="synonym">CTU1</name>
    <name evidence="10" type="ORF">PRZ48_006468</name>
</gene>
<evidence type="ECO:0000256" key="6">
    <source>
        <dbReference type="HAMAP-Rule" id="MF_03053"/>
    </source>
</evidence>
<evidence type="ECO:0000256" key="2">
    <source>
        <dbReference type="ARBA" id="ARBA00022555"/>
    </source>
</evidence>
<dbReference type="SUPFAM" id="SSF52402">
    <property type="entry name" value="Adenine nucleotide alpha hydrolases-like"/>
    <property type="match status" value="1"/>
</dbReference>
<dbReference type="InterPro" id="IPR014729">
    <property type="entry name" value="Rossmann-like_a/b/a_fold"/>
</dbReference>
<accession>A0ABR0EN65</accession>
<dbReference type="EMBL" id="JAXOVC010000004">
    <property type="protein sequence ID" value="KAK4503041.1"/>
    <property type="molecule type" value="Genomic_DNA"/>
</dbReference>
<dbReference type="CDD" id="cd01713">
    <property type="entry name" value="CTU1-like"/>
    <property type="match status" value="1"/>
</dbReference>
<feature type="domain" description="tRNA(Ile)-lysidine/2-thiocytidine synthase N-terminal" evidence="8">
    <location>
        <begin position="353"/>
        <end position="545"/>
    </location>
</feature>
<comment type="caution">
    <text evidence="10">The sequence shown here is derived from an EMBL/GenBank/DDBJ whole genome shotgun (WGS) entry which is preliminary data.</text>
</comment>
<dbReference type="HAMAP" id="MF_03053">
    <property type="entry name" value="CTU1"/>
    <property type="match status" value="1"/>
</dbReference>
<dbReference type="InterPro" id="IPR011063">
    <property type="entry name" value="TilS/TtcA_N"/>
</dbReference>
<keyword evidence="5 6" id="KW-0694">RNA-binding</keyword>
<dbReference type="InterPro" id="IPR032442">
    <property type="entry name" value="CTU1_C"/>
</dbReference>
<sequence>MPSLNVALAWATPVDIAVLGPNLEAYVDLQPTLNAVRLCHRFGGLGAPITRLPIELLNSIEDIIVDGEREQQRQSWLEDYACFHQTCDTMDHYTNEELSKYADLYDEAGFEEMSLEEFIMEDSGLHHDVHYERVDSWKLKMYKLLRHEALVKQHFGLSLWTTPVRLESSGPAHGYFALEATLAYLRLPDAPCITSTMEPSQDEDDDRSIGGPFLVKTGCAVGVSKVLSRPDDTDARFKRAMRILNLTPSEHETQEGLLICPTKPQQDSTESTIEEEWPRLLTLKPRHLWYLDATITLGIMPPSTCEICKTARAQILRPKNHARICAPCFTSIFEDEVAETVHSTNLFQPGERVAIGASGGKDSTVLASVLKTLNDRHKWGLDLILLSVDEGIQGYRDHSLEAVKRHSAQYGLPLKIVSYAELYGWSMDQVVAQVGKKGNCTYCGVFRRQALDRGAAMLGVGHVVTGHNADDVAETVLMNLLRGDLPRLSRATSIVTSTPSAKATKSENGEVSFTNVKRSKPLMYAYEKEIVLYAHHKKLDYFSTECIYSPEAFRGSARTLIKNLERIRPESILDVVRSGIDMAKLVPDANGNCKGACGTGDDAAVKGAEDEAAGGCGNANGKSSGGEMAEMEQRLRQDEAAAANGLETEVKVPSQNAANGNGHTLDFDASKNTIPIRTKQEKRSGRRQGRNAAPPKQKLGQCERCGYLSSQAICKACVLLEGLNKARPRTEIEVSDAGV</sequence>
<evidence type="ECO:0000256" key="1">
    <source>
        <dbReference type="ARBA" id="ARBA00022490"/>
    </source>
</evidence>
<dbReference type="Proteomes" id="UP001305779">
    <property type="component" value="Unassembled WGS sequence"/>
</dbReference>
<comment type="similarity">
    <text evidence="6">Belongs to the TtcA family. CTU1/NCS6/ATPBD3 subfamily.</text>
</comment>
<comment type="pathway">
    <text evidence="6">tRNA modification; 5-methoxycarbonylmethyl-2-thiouridine-tRNA biosynthesis.</text>
</comment>
<dbReference type="Pfam" id="PF16503">
    <property type="entry name" value="zn-ribbon_14"/>
    <property type="match status" value="1"/>
</dbReference>
<keyword evidence="1 6" id="KW-0963">Cytoplasm</keyword>
<keyword evidence="3 6" id="KW-0808">Transferase</keyword>
<comment type="subcellular location">
    <subcellularLocation>
        <location evidence="6">Cytoplasm</location>
    </subcellularLocation>
</comment>
<evidence type="ECO:0000313" key="11">
    <source>
        <dbReference type="Proteomes" id="UP001305779"/>
    </source>
</evidence>
<evidence type="ECO:0000259" key="9">
    <source>
        <dbReference type="Pfam" id="PF16503"/>
    </source>
</evidence>
<dbReference type="PANTHER" id="PTHR11807:SF12">
    <property type="entry name" value="CYTOPLASMIC TRNA 2-THIOLATION PROTEIN 1"/>
    <property type="match status" value="1"/>
</dbReference>
<dbReference type="InterPro" id="IPR000541">
    <property type="entry name" value="Ncs6/Tuc1/Ctu1"/>
</dbReference>